<dbReference type="RefSeq" id="WP_379007603.1">
    <property type="nucleotide sequence ID" value="NZ_BSND01000003.1"/>
</dbReference>
<dbReference type="Proteomes" id="UP001161423">
    <property type="component" value="Unassembled WGS sequence"/>
</dbReference>
<evidence type="ECO:0000256" key="2">
    <source>
        <dbReference type="ARBA" id="ARBA00022638"/>
    </source>
</evidence>
<dbReference type="PANTHER" id="PTHR38107">
    <property type="match status" value="1"/>
</dbReference>
<protein>
    <recommendedName>
        <fullName evidence="3">Lysozyme</fullName>
        <ecNumber evidence="3">3.2.1.17</ecNumber>
    </recommendedName>
</protein>
<name>A0ABQ5TS33_9GAMM</name>
<organism evidence="4 5">
    <name type="scientific">Methylophaga thalassica</name>
    <dbReference type="NCBI Taxonomy" id="40223"/>
    <lineage>
        <taxon>Bacteria</taxon>
        <taxon>Pseudomonadati</taxon>
        <taxon>Pseudomonadota</taxon>
        <taxon>Gammaproteobacteria</taxon>
        <taxon>Thiotrichales</taxon>
        <taxon>Piscirickettsiaceae</taxon>
        <taxon>Methylophaga</taxon>
    </lineage>
</organism>
<keyword evidence="3" id="KW-0326">Glycosidase</keyword>
<evidence type="ECO:0000313" key="5">
    <source>
        <dbReference type="Proteomes" id="UP001161423"/>
    </source>
</evidence>
<evidence type="ECO:0000256" key="1">
    <source>
        <dbReference type="ARBA" id="ARBA00022529"/>
    </source>
</evidence>
<sequence length="138" mass="15688">MSKQSTCRFYPFFFILTNHTSPEEVIIGDYWSDEKCAEIEKIVVTEGQISLARCLSDTITQNQFDALSLFAHNVGNPNACASRAVGLMWQGKHYEGCRALAYSPSNRPVWSYVGKTYIQGLHNRRIKEYKICATGLRQ</sequence>
<comment type="caution">
    <text evidence="4">The sequence shown here is derived from an EMBL/GenBank/DDBJ whole genome shotgun (WGS) entry which is preliminary data.</text>
</comment>
<dbReference type="InterPro" id="IPR023346">
    <property type="entry name" value="Lysozyme-like_dom_sf"/>
</dbReference>
<accession>A0ABQ5TS33</accession>
<dbReference type="InterPro" id="IPR002196">
    <property type="entry name" value="Glyco_hydro_24"/>
</dbReference>
<evidence type="ECO:0000313" key="4">
    <source>
        <dbReference type="EMBL" id="GLP98262.1"/>
    </source>
</evidence>
<dbReference type="EC" id="3.2.1.17" evidence="3"/>
<dbReference type="EMBL" id="BSND01000003">
    <property type="protein sequence ID" value="GLP98262.1"/>
    <property type="molecule type" value="Genomic_DNA"/>
</dbReference>
<dbReference type="Pfam" id="PF00959">
    <property type="entry name" value="Phage_lysozyme"/>
    <property type="match status" value="1"/>
</dbReference>
<reference evidence="4" key="1">
    <citation type="journal article" date="2014" name="Int. J. Syst. Evol. Microbiol.">
        <title>Complete genome of a new Firmicutes species belonging to the dominant human colonic microbiota ('Ruminococcus bicirculans') reveals two chromosomes and a selective capacity to utilize plant glucans.</title>
        <authorList>
            <consortium name="NISC Comparative Sequencing Program"/>
            <person name="Wegmann U."/>
            <person name="Louis P."/>
            <person name="Goesmann A."/>
            <person name="Henrissat B."/>
            <person name="Duncan S.H."/>
            <person name="Flint H.J."/>
        </authorList>
    </citation>
    <scope>NUCLEOTIDE SEQUENCE</scope>
    <source>
        <strain evidence="4">NBRC 102424</strain>
    </source>
</reference>
<comment type="similarity">
    <text evidence="3">Belongs to the glycosyl hydrolase 24 family.</text>
</comment>
<dbReference type="InterPro" id="IPR051018">
    <property type="entry name" value="Bacteriophage_GH24"/>
</dbReference>
<gene>
    <name evidence="4" type="ORF">GCM10007891_01160</name>
</gene>
<dbReference type="PANTHER" id="PTHR38107:SF3">
    <property type="entry name" value="LYSOZYME RRRD-RELATED"/>
    <property type="match status" value="1"/>
</dbReference>
<keyword evidence="1 3" id="KW-0929">Antimicrobial</keyword>
<comment type="catalytic activity">
    <reaction evidence="3">
        <text>Hydrolysis of (1-&gt;4)-beta-linkages between N-acetylmuramic acid and N-acetyl-D-glucosamine residues in a peptidoglycan and between N-acetyl-D-glucosamine residues in chitodextrins.</text>
        <dbReference type="EC" id="3.2.1.17"/>
    </reaction>
</comment>
<reference evidence="4" key="2">
    <citation type="submission" date="2023-01" db="EMBL/GenBank/DDBJ databases">
        <title>Draft genome sequence of Methylophaga thalassica strain NBRC 102424.</title>
        <authorList>
            <person name="Sun Q."/>
            <person name="Mori K."/>
        </authorList>
    </citation>
    <scope>NUCLEOTIDE SEQUENCE</scope>
    <source>
        <strain evidence="4">NBRC 102424</strain>
    </source>
</reference>
<dbReference type="InterPro" id="IPR023347">
    <property type="entry name" value="Lysozyme_dom_sf"/>
</dbReference>
<dbReference type="SUPFAM" id="SSF53955">
    <property type="entry name" value="Lysozyme-like"/>
    <property type="match status" value="1"/>
</dbReference>
<proteinExistence type="inferred from homology"/>
<evidence type="ECO:0000256" key="3">
    <source>
        <dbReference type="RuleBase" id="RU003788"/>
    </source>
</evidence>
<keyword evidence="5" id="KW-1185">Reference proteome</keyword>
<keyword evidence="2 3" id="KW-0081">Bacteriolytic enzyme</keyword>
<keyword evidence="3" id="KW-0378">Hydrolase</keyword>
<dbReference type="Gene3D" id="1.10.530.40">
    <property type="match status" value="1"/>
</dbReference>